<evidence type="ECO:0000256" key="3">
    <source>
        <dbReference type="ARBA" id="ARBA00022771"/>
    </source>
</evidence>
<dbReference type="GO" id="GO:0008270">
    <property type="term" value="F:zinc ion binding"/>
    <property type="evidence" value="ECO:0007669"/>
    <property type="project" value="UniProtKB-KW"/>
</dbReference>
<name>A0A8S2F6E2_9BILA</name>
<dbReference type="AlphaFoldDB" id="A0A8S2F6E2"/>
<dbReference type="PANTHER" id="PTHR46481">
    <property type="entry name" value="ZINC FINGER BED DOMAIN-CONTAINING PROTEIN 4"/>
    <property type="match status" value="1"/>
</dbReference>
<dbReference type="PANTHER" id="PTHR46481:SF10">
    <property type="entry name" value="ZINC FINGER BED DOMAIN-CONTAINING PROTEIN 39"/>
    <property type="match status" value="1"/>
</dbReference>
<organism evidence="7 9">
    <name type="scientific">Didymodactylos carnosus</name>
    <dbReference type="NCBI Taxonomy" id="1234261"/>
    <lineage>
        <taxon>Eukaryota</taxon>
        <taxon>Metazoa</taxon>
        <taxon>Spiralia</taxon>
        <taxon>Gnathifera</taxon>
        <taxon>Rotifera</taxon>
        <taxon>Eurotatoria</taxon>
        <taxon>Bdelloidea</taxon>
        <taxon>Philodinida</taxon>
        <taxon>Philodinidae</taxon>
        <taxon>Didymodactylos</taxon>
    </lineage>
</organism>
<accession>A0A8S2F6E2</accession>
<keyword evidence="5" id="KW-0539">Nucleus</keyword>
<dbReference type="SUPFAM" id="SSF53098">
    <property type="entry name" value="Ribonuclease H-like"/>
    <property type="match status" value="1"/>
</dbReference>
<feature type="non-terminal residue" evidence="7">
    <location>
        <position position="1"/>
    </location>
</feature>
<evidence type="ECO:0000256" key="4">
    <source>
        <dbReference type="ARBA" id="ARBA00022833"/>
    </source>
</evidence>
<dbReference type="EMBL" id="CAJNOK010023912">
    <property type="protein sequence ID" value="CAF1369578.1"/>
    <property type="molecule type" value="Genomic_DNA"/>
</dbReference>
<evidence type="ECO:0000256" key="5">
    <source>
        <dbReference type="ARBA" id="ARBA00023242"/>
    </source>
</evidence>
<keyword evidence="2" id="KW-0479">Metal-binding</keyword>
<evidence type="ECO:0000313" key="8">
    <source>
        <dbReference type="EMBL" id="CAF4178772.1"/>
    </source>
</evidence>
<evidence type="ECO:0000313" key="9">
    <source>
        <dbReference type="Proteomes" id="UP000677228"/>
    </source>
</evidence>
<feature type="compositionally biased region" description="Acidic residues" evidence="6">
    <location>
        <begin position="214"/>
        <end position="240"/>
    </location>
</feature>
<dbReference type="InterPro" id="IPR012337">
    <property type="entry name" value="RNaseH-like_sf"/>
</dbReference>
<evidence type="ECO:0000313" key="7">
    <source>
        <dbReference type="EMBL" id="CAF1369578.1"/>
    </source>
</evidence>
<evidence type="ECO:0008006" key="10">
    <source>
        <dbReference type="Google" id="ProtNLM"/>
    </source>
</evidence>
<protein>
    <recommendedName>
        <fullName evidence="10">HAT C-terminal dimerisation domain-containing protein</fullName>
    </recommendedName>
</protein>
<feature type="compositionally biased region" description="Polar residues" evidence="6">
    <location>
        <begin position="204"/>
        <end position="213"/>
    </location>
</feature>
<comment type="subcellular location">
    <subcellularLocation>
        <location evidence="1">Nucleus</location>
    </subcellularLocation>
</comment>
<dbReference type="Proteomes" id="UP000677228">
    <property type="component" value="Unassembled WGS sequence"/>
</dbReference>
<sequence length="603" mass="67714">MQLSSKSHWLPRMTIPTEKKRQLDQAAINCTISDARPWGDFKRSGMANFLSVAVPGYTGPSSRTVQRMLAKLYFQKQEDFKIELAKVPNVSITADLWQNARRRHYLCMTVHWLDSNFHLKGKVLSFRKFKGRHLAIRIRLHMKRIIAQYDLLNKITASTTDNGSNIKAATGQIRFFGVRFHCLAHALNLTIHKGLHLWPKKTKSTTGTQNVSDENNESIDFADDDASDDEIASDQNDEQAESDRSSDGEDDDDEQFDRDDDSSASSSSDNDDDTADFSSPLQMHDIGILMEKCRTIITTIRKSSILYETVHTLAIDSSIKAGLIIDMRIRWNSSYKMLQRLLLYQSVLDKLYDQLDSLPGITDKQRNKLFDAKLSGADYNMIQSLRRVLERFDEAIKVLSGQKYPTLSLTYAIVFSLLHYLNYQSADVLDNEIKDLLLDSFNKYMIRDGKEMALIRVSALLDSVINDLLTPEDKQAAETFIIKEVKEKVRTNNTLTSASDPPISLATTSTADANANLATSAASYPSKGGIVIKSFLSKCGVASGNGQIGTRKALTIEQELAKLSSIPKDEFEFNSFWEEHSKTLPKLAALVSKYLCISASSIP</sequence>
<dbReference type="InterPro" id="IPR052035">
    <property type="entry name" value="ZnF_BED_domain_contain"/>
</dbReference>
<reference evidence="7" key="1">
    <citation type="submission" date="2021-02" db="EMBL/GenBank/DDBJ databases">
        <authorList>
            <person name="Nowell W R."/>
        </authorList>
    </citation>
    <scope>NUCLEOTIDE SEQUENCE</scope>
</reference>
<evidence type="ECO:0000256" key="6">
    <source>
        <dbReference type="SAM" id="MobiDB-lite"/>
    </source>
</evidence>
<dbReference type="GO" id="GO:0005634">
    <property type="term" value="C:nucleus"/>
    <property type="evidence" value="ECO:0007669"/>
    <property type="project" value="UniProtKB-SubCell"/>
</dbReference>
<evidence type="ECO:0000256" key="1">
    <source>
        <dbReference type="ARBA" id="ARBA00004123"/>
    </source>
</evidence>
<feature type="region of interest" description="Disordered" evidence="6">
    <location>
        <begin position="201"/>
        <end position="279"/>
    </location>
</feature>
<comment type="caution">
    <text evidence="7">The sequence shown here is derived from an EMBL/GenBank/DDBJ whole genome shotgun (WGS) entry which is preliminary data.</text>
</comment>
<evidence type="ECO:0000256" key="2">
    <source>
        <dbReference type="ARBA" id="ARBA00022723"/>
    </source>
</evidence>
<dbReference type="EMBL" id="CAJOBA010045580">
    <property type="protein sequence ID" value="CAF4178772.1"/>
    <property type="molecule type" value="Genomic_DNA"/>
</dbReference>
<dbReference type="Proteomes" id="UP000682733">
    <property type="component" value="Unassembled WGS sequence"/>
</dbReference>
<keyword evidence="3" id="KW-0863">Zinc-finger</keyword>
<keyword evidence="4" id="KW-0862">Zinc</keyword>
<proteinExistence type="predicted"/>
<feature type="compositionally biased region" description="Acidic residues" evidence="6">
    <location>
        <begin position="248"/>
        <end position="262"/>
    </location>
</feature>
<gene>
    <name evidence="7" type="ORF">OVA965_LOCUS31609</name>
    <name evidence="8" type="ORF">TMI583_LOCUS32442</name>
</gene>